<proteinExistence type="predicted"/>
<organism evidence="1 2">
    <name type="scientific">Camellia lanceoleosa</name>
    <dbReference type="NCBI Taxonomy" id="1840588"/>
    <lineage>
        <taxon>Eukaryota</taxon>
        <taxon>Viridiplantae</taxon>
        <taxon>Streptophyta</taxon>
        <taxon>Embryophyta</taxon>
        <taxon>Tracheophyta</taxon>
        <taxon>Spermatophyta</taxon>
        <taxon>Magnoliopsida</taxon>
        <taxon>eudicotyledons</taxon>
        <taxon>Gunneridae</taxon>
        <taxon>Pentapetalae</taxon>
        <taxon>asterids</taxon>
        <taxon>Ericales</taxon>
        <taxon>Theaceae</taxon>
        <taxon>Camellia</taxon>
    </lineage>
</organism>
<name>A0ACC0H1X5_9ERIC</name>
<comment type="caution">
    <text evidence="1">The sequence shown here is derived from an EMBL/GenBank/DDBJ whole genome shotgun (WGS) entry which is preliminary data.</text>
</comment>
<reference evidence="1 2" key="1">
    <citation type="journal article" date="2022" name="Plant J.">
        <title>Chromosome-level genome of Camellia lanceoleosa provides a valuable resource for understanding genome evolution and self-incompatibility.</title>
        <authorList>
            <person name="Gong W."/>
            <person name="Xiao S."/>
            <person name="Wang L."/>
            <person name="Liao Z."/>
            <person name="Chang Y."/>
            <person name="Mo W."/>
            <person name="Hu G."/>
            <person name="Li W."/>
            <person name="Zhao G."/>
            <person name="Zhu H."/>
            <person name="Hu X."/>
            <person name="Ji K."/>
            <person name="Xiang X."/>
            <person name="Song Q."/>
            <person name="Yuan D."/>
            <person name="Jin S."/>
            <person name="Zhang L."/>
        </authorList>
    </citation>
    <scope>NUCLEOTIDE SEQUENCE [LARGE SCALE GENOMIC DNA]</scope>
    <source>
        <strain evidence="1">SQ_2022a</strain>
    </source>
</reference>
<dbReference type="EMBL" id="CM045764">
    <property type="protein sequence ID" value="KAI8007006.1"/>
    <property type="molecule type" value="Genomic_DNA"/>
</dbReference>
<sequence>MCKFGLLVFLLLLCSAALASAQGSKNRTTKWQTLSGNEPLVVAHGGFSGMFPDSSFVAYQCAGLFSLPNVLYWCDVQLTKDGAAICFPNLMLGNGSDISNLYPNKTSTYSVNGVSMQGWFSVDFTLNELTSVSLTQGIYSRPDRFDYGNPIFTVQDMVKQLRPPGLWLNIQHDAFFSQRNLSMRSFALSVFRSYNVNYTSSPEVNFLKSILARKPSTTKLVFRFLGADEVEPSTNQTYGSLLKNLTFIKTFASGILVPKTYIWPVDANQYLQSSTSIVLDAHKEGLEIFASDFANDNPLAYDFSYDPVAECLAFIDNGNFSVDGVISDFPMTPSEAIACFSHIGKNAPGQAKPLVISSKGSSGDLPGCTDSAYQRAILDGVDVLDCPVQMSKDGIPVCLGSINLIDSSTVIQSPFGNLTTSIPELGVVNGIFTFSLTWSEIQSLTPVMSNPYANGYALFRNPKHKNDGKFMTLSDFLALANNASSVSGVLISIEDAAYLAENQGLSVTDAVLNAIKKFSLNSRTVKKIMVQSSNSSVLIKFNQESNYELVYKVDENIRDADAVTIADIKKFANSVVISKSSVFPDSQAYITSMTGIVQKLQGFKLAVYAGLFRNEFVSQDWDFFSDATLEINNFVMGAGVDAVVTEFPRTAARYKRNRCLGLGSKTPNYMSPVQPGILIQLMIPQDIQPAEAPNPVLTVADVVEPPLPAFVVKPPPQLLTLLTPMGPQHHLQPNRTGSLKFLRASSCLIWLLSLQLLPCSERVTRRFMIFFPLRCLRF</sequence>
<gene>
    <name evidence="1" type="ORF">LOK49_LG07G03458</name>
</gene>
<keyword evidence="2" id="KW-1185">Reference proteome</keyword>
<dbReference type="Proteomes" id="UP001060215">
    <property type="component" value="Chromosome 7"/>
</dbReference>
<evidence type="ECO:0000313" key="2">
    <source>
        <dbReference type="Proteomes" id="UP001060215"/>
    </source>
</evidence>
<evidence type="ECO:0000313" key="1">
    <source>
        <dbReference type="EMBL" id="KAI8007006.1"/>
    </source>
</evidence>
<accession>A0ACC0H1X5</accession>
<protein>
    <submittedName>
        <fullName evidence="1">Glycerophosphodiester phosphodiesterase GDPDL3</fullName>
    </submittedName>
</protein>